<reference evidence="1 2" key="1">
    <citation type="journal article" date="2020" name="BMC Genomics">
        <title>Intraspecific diversification of the crop wild relative Brassica cretica Lam. using demographic model selection.</title>
        <authorList>
            <person name="Kioukis A."/>
            <person name="Michalopoulou V.A."/>
            <person name="Briers L."/>
            <person name="Pirintsos S."/>
            <person name="Studholme D.J."/>
            <person name="Pavlidis P."/>
            <person name="Sarris P.F."/>
        </authorList>
    </citation>
    <scope>NUCLEOTIDE SEQUENCE [LARGE SCALE GENOMIC DNA]</scope>
    <source>
        <strain evidence="2">cv. PFS-1207/04</strain>
    </source>
</reference>
<dbReference type="Proteomes" id="UP000266723">
    <property type="component" value="Unassembled WGS sequence"/>
</dbReference>
<keyword evidence="2" id="KW-1185">Reference proteome</keyword>
<evidence type="ECO:0000313" key="1">
    <source>
        <dbReference type="EMBL" id="KAF3593765.1"/>
    </source>
</evidence>
<accession>A0ABQ7EAW2</accession>
<comment type="caution">
    <text evidence="1">The sequence shown here is derived from an EMBL/GenBank/DDBJ whole genome shotgun (WGS) entry which is preliminary data.</text>
</comment>
<evidence type="ECO:0000313" key="2">
    <source>
        <dbReference type="Proteomes" id="UP000266723"/>
    </source>
</evidence>
<organism evidence="1 2">
    <name type="scientific">Brassica cretica</name>
    <name type="common">Mustard</name>
    <dbReference type="NCBI Taxonomy" id="69181"/>
    <lineage>
        <taxon>Eukaryota</taxon>
        <taxon>Viridiplantae</taxon>
        <taxon>Streptophyta</taxon>
        <taxon>Embryophyta</taxon>
        <taxon>Tracheophyta</taxon>
        <taxon>Spermatophyta</taxon>
        <taxon>Magnoliopsida</taxon>
        <taxon>eudicotyledons</taxon>
        <taxon>Gunneridae</taxon>
        <taxon>Pentapetalae</taxon>
        <taxon>rosids</taxon>
        <taxon>malvids</taxon>
        <taxon>Brassicales</taxon>
        <taxon>Brassicaceae</taxon>
        <taxon>Brassiceae</taxon>
        <taxon>Brassica</taxon>
    </lineage>
</organism>
<gene>
    <name evidence="1" type="ORF">DY000_02024237</name>
</gene>
<sequence>MLSRRHRRPSSLTFARYVINHSPPVKLLAATSGATMMEVVALFRILKVWGLLATSAAIAAVDSTLTSPP</sequence>
<protein>
    <submittedName>
        <fullName evidence="1">Uncharacterized protein</fullName>
    </submittedName>
</protein>
<dbReference type="EMBL" id="QGKV02000299">
    <property type="protein sequence ID" value="KAF3593765.1"/>
    <property type="molecule type" value="Genomic_DNA"/>
</dbReference>
<proteinExistence type="predicted"/>
<name>A0ABQ7EAW2_BRACR</name>